<evidence type="ECO:0008006" key="5">
    <source>
        <dbReference type="Google" id="ProtNLM"/>
    </source>
</evidence>
<evidence type="ECO:0000313" key="4">
    <source>
        <dbReference type="Proteomes" id="UP000002066"/>
    </source>
</evidence>
<dbReference type="AlphaFoldDB" id="A0A8D3WNB1"/>
<dbReference type="KEGG" id="sfa:Sfla_4147"/>
<keyword evidence="2" id="KW-0732">Signal</keyword>
<feature type="chain" id="PRO_5038491858" description="Lipoprotein" evidence="2">
    <location>
        <begin position="27"/>
        <end position="200"/>
    </location>
</feature>
<dbReference type="PROSITE" id="PS51257">
    <property type="entry name" value="PROKAR_LIPOPROTEIN"/>
    <property type="match status" value="1"/>
</dbReference>
<reference evidence="3 4" key="1">
    <citation type="submission" date="2011-01" db="EMBL/GenBank/DDBJ databases">
        <title>Complete sequence of chromosome of Streptomyces flavogriseus ATCC 33331.</title>
        <authorList>
            <consortium name="US DOE Joint Genome Institute"/>
            <person name="Lucas S."/>
            <person name="Copeland A."/>
            <person name="Lapidus A."/>
            <person name="Cheng J.-F."/>
            <person name="Goodwin L."/>
            <person name="Pitluck S."/>
            <person name="Davenport K."/>
            <person name="Detter J.C."/>
            <person name="Han C."/>
            <person name="Tapia R."/>
            <person name="Land M."/>
            <person name="Hauser L."/>
            <person name="Kyrpides N."/>
            <person name="Ivanova N."/>
            <person name="Ovchinnikova G."/>
            <person name="Pagani I."/>
            <person name="Brumm P."/>
            <person name="Mead D."/>
            <person name="Woyke T."/>
        </authorList>
    </citation>
    <scope>NUCLEOTIDE SEQUENCE [LARGE SCALE GENOMIC DNA]</scope>
    <source>
        <strain evidence="4">ATCC 33331 / IAF-45CD</strain>
    </source>
</reference>
<feature type="signal peptide" evidence="2">
    <location>
        <begin position="1"/>
        <end position="26"/>
    </location>
</feature>
<evidence type="ECO:0000256" key="1">
    <source>
        <dbReference type="SAM" id="MobiDB-lite"/>
    </source>
</evidence>
<dbReference type="Proteomes" id="UP000002066">
    <property type="component" value="Chromosome"/>
</dbReference>
<organism evidence="3 4">
    <name type="scientific">Streptomyces pratensis (strain ATCC 33331 / IAF-45CD)</name>
    <dbReference type="NCBI Taxonomy" id="591167"/>
    <lineage>
        <taxon>Bacteria</taxon>
        <taxon>Bacillati</taxon>
        <taxon>Actinomycetota</taxon>
        <taxon>Actinomycetes</taxon>
        <taxon>Kitasatosporales</taxon>
        <taxon>Streptomycetaceae</taxon>
        <taxon>Streptomyces</taxon>
    </lineage>
</organism>
<name>A0A8D3WNB1_STRFA</name>
<dbReference type="EMBL" id="CP002475">
    <property type="protein sequence ID" value="ADW05556.1"/>
    <property type="molecule type" value="Genomic_DNA"/>
</dbReference>
<accession>A0A8D3WNB1</accession>
<protein>
    <recommendedName>
        <fullName evidence="5">Lipoprotein</fullName>
    </recommendedName>
</protein>
<proteinExistence type="predicted"/>
<sequence>MRECRAARVPRVLLTVVAALVLSACRQPVTGTPGTPAGSPRGGTAATGQGPEFLGPAECSSRGGTVREVSCGSERAAARVLARYTGTPSDGPACPPTTDFVLHISRGGPSAPRGYACMRNLESPHPGNPGQGGGPRTVVGDCVQGLRDGEVRETACDGSGERPPEFEIGSAAARRTLCPDSTDLYVRLGGDRPVGCAHRV</sequence>
<dbReference type="OrthoDB" id="3295470at2"/>
<gene>
    <name evidence="3" type="ordered locus">Sfla_4147</name>
</gene>
<evidence type="ECO:0000256" key="2">
    <source>
        <dbReference type="SAM" id="SignalP"/>
    </source>
</evidence>
<evidence type="ECO:0000313" key="3">
    <source>
        <dbReference type="EMBL" id="ADW05556.1"/>
    </source>
</evidence>
<feature type="region of interest" description="Disordered" evidence="1">
    <location>
        <begin position="28"/>
        <end position="65"/>
    </location>
</feature>